<gene>
    <name evidence="4" type="primary">Cre-try-7</name>
    <name evidence="4" type="ORF">CRE_28225</name>
</gene>
<dbReference type="PROSITE" id="PS50240">
    <property type="entry name" value="TRYPSIN_DOM"/>
    <property type="match status" value="1"/>
</dbReference>
<dbReference type="Pfam" id="PF03761">
    <property type="entry name" value="DUF316"/>
    <property type="match status" value="1"/>
</dbReference>
<sequence>MRWSSVLLALLATTQIVSCDPLDKSENERRFQDCGRKMTSKVYMGRDAQQSEAPWSVFFLRFNKEKSSATTCTGTIVSPRHVLIATHCFAELNEGQWEIERKQLDKSHCEKDDYLITDDNILERIRIESDRKEVARHPEKVTLVKACIKRSAVKTANYRNVTHQYYVDDFAIIDLYNDLPLNTIQQVCVASSKSENAAGTQLDYFGYGLNPPKGQRFGKGETGVLRHETVKVIDLPMEDYYFLAKDPNSITVACVGDSGGGAVKDVNGQKTIVGVLSQTNCADPKNRNDEAKEQYASVGYYNEDICRLTGICDDQQYDKYHKGYTKKPKPLRPTESPVVPQRPVGGVAVDPNGTPGKSPAPRNQEATEESIDPTQDAPEDQSSLKVDPNGANSGYFHTILALVSVFVML</sequence>
<dbReference type="STRING" id="31234.E3LLM3"/>
<feature type="signal peptide" evidence="2">
    <location>
        <begin position="1"/>
        <end position="19"/>
    </location>
</feature>
<dbReference type="GeneID" id="9816087"/>
<dbReference type="Gene3D" id="2.40.10.10">
    <property type="entry name" value="Trypsin-like serine proteases"/>
    <property type="match status" value="1"/>
</dbReference>
<accession>E3LLM3</accession>
<dbReference type="RefSeq" id="XP_003114708.2">
    <property type="nucleotide sequence ID" value="XM_003114660.2"/>
</dbReference>
<dbReference type="InterPro" id="IPR009003">
    <property type="entry name" value="Peptidase_S1_PA"/>
</dbReference>
<dbReference type="GO" id="GO:0004252">
    <property type="term" value="F:serine-type endopeptidase activity"/>
    <property type="evidence" value="ECO:0007669"/>
    <property type="project" value="InterPro"/>
</dbReference>
<evidence type="ECO:0000313" key="4">
    <source>
        <dbReference type="EMBL" id="EFP02843.1"/>
    </source>
</evidence>
<feature type="region of interest" description="Disordered" evidence="1">
    <location>
        <begin position="323"/>
        <end position="388"/>
    </location>
</feature>
<organism evidence="5">
    <name type="scientific">Caenorhabditis remanei</name>
    <name type="common">Caenorhabditis vulgaris</name>
    <dbReference type="NCBI Taxonomy" id="31234"/>
    <lineage>
        <taxon>Eukaryota</taxon>
        <taxon>Metazoa</taxon>
        <taxon>Ecdysozoa</taxon>
        <taxon>Nematoda</taxon>
        <taxon>Chromadorea</taxon>
        <taxon>Rhabditida</taxon>
        <taxon>Rhabditina</taxon>
        <taxon>Rhabditomorpha</taxon>
        <taxon>Rhabditoidea</taxon>
        <taxon>Rhabditidae</taxon>
        <taxon>Peloderinae</taxon>
        <taxon>Caenorhabditis</taxon>
    </lineage>
</organism>
<dbReference type="OrthoDB" id="7754674at2759"/>
<dbReference type="SMART" id="SM00020">
    <property type="entry name" value="Tryp_SPc"/>
    <property type="match status" value="1"/>
</dbReference>
<dbReference type="EMBL" id="DS268411">
    <property type="protein sequence ID" value="EFP02843.1"/>
    <property type="molecule type" value="Genomic_DNA"/>
</dbReference>
<dbReference type="PANTHER" id="PTHR22596">
    <property type="entry name" value="TRYPSIN-LIKE PROTEASE PROTEIN 6"/>
    <property type="match status" value="1"/>
</dbReference>
<dbReference type="GO" id="GO:0006508">
    <property type="term" value="P:proteolysis"/>
    <property type="evidence" value="ECO:0007669"/>
    <property type="project" value="InterPro"/>
</dbReference>
<dbReference type="InParanoid" id="E3LLM3"/>
<dbReference type="FunCoup" id="E3LLM3">
    <property type="interactions" value="156"/>
</dbReference>
<protein>
    <submittedName>
        <fullName evidence="4">CRE-TRY-7 protein</fullName>
    </submittedName>
</protein>
<dbReference type="eggNOG" id="KOG3627">
    <property type="taxonomic scope" value="Eukaryota"/>
</dbReference>
<keyword evidence="5" id="KW-1185">Reference proteome</keyword>
<name>E3LLM3_CAERE</name>
<feature type="chain" id="PRO_5003174993" evidence="2">
    <location>
        <begin position="20"/>
        <end position="409"/>
    </location>
</feature>
<dbReference type="CTD" id="9816087"/>
<evidence type="ECO:0000313" key="5">
    <source>
        <dbReference type="Proteomes" id="UP000008281"/>
    </source>
</evidence>
<evidence type="ECO:0000256" key="2">
    <source>
        <dbReference type="SAM" id="SignalP"/>
    </source>
</evidence>
<dbReference type="OMA" id="QYASVGY"/>
<reference evidence="4" key="1">
    <citation type="submission" date="2007-07" db="EMBL/GenBank/DDBJ databases">
        <title>PCAP assembly of the Caenorhabditis remanei genome.</title>
        <authorList>
            <consortium name="The Caenorhabditis remanei Sequencing Consortium"/>
            <person name="Wilson R.K."/>
        </authorList>
    </citation>
    <scope>NUCLEOTIDE SEQUENCE [LARGE SCALE GENOMIC DNA]</scope>
    <source>
        <strain evidence="4">PB4641</strain>
    </source>
</reference>
<dbReference type="MEROPS" id="S01.B84"/>
<evidence type="ECO:0000256" key="1">
    <source>
        <dbReference type="SAM" id="MobiDB-lite"/>
    </source>
</evidence>
<dbReference type="InterPro" id="IPR043504">
    <property type="entry name" value="Peptidase_S1_PA_chymotrypsin"/>
</dbReference>
<dbReference type="InterPro" id="IPR005514">
    <property type="entry name" value="DUF316"/>
</dbReference>
<keyword evidence="2" id="KW-0732">Signal</keyword>
<evidence type="ECO:0000259" key="3">
    <source>
        <dbReference type="PROSITE" id="PS50240"/>
    </source>
</evidence>
<proteinExistence type="predicted"/>
<dbReference type="SUPFAM" id="SSF50494">
    <property type="entry name" value="Trypsin-like serine proteases"/>
    <property type="match status" value="1"/>
</dbReference>
<dbReference type="HOGENOM" id="CLU_036124_2_0_1"/>
<dbReference type="AlphaFoldDB" id="E3LLM3"/>
<dbReference type="InterPro" id="IPR001254">
    <property type="entry name" value="Trypsin_dom"/>
</dbReference>
<dbReference type="Proteomes" id="UP000008281">
    <property type="component" value="Unassembled WGS sequence"/>
</dbReference>
<dbReference type="KEGG" id="crq:GCK72_001814"/>
<dbReference type="PANTHER" id="PTHR22596:SF7">
    <property type="entry name" value="PEPTIDASE S1 DOMAIN-CONTAINING PROTEIN"/>
    <property type="match status" value="1"/>
</dbReference>
<feature type="domain" description="Peptidase S1" evidence="3">
    <location>
        <begin position="42"/>
        <end position="310"/>
    </location>
</feature>